<dbReference type="RefSeq" id="WP_085884782.1">
    <property type="nucleotide sequence ID" value="NZ_FWFR01000003.1"/>
</dbReference>
<dbReference type="EC" id="3.7.1.14" evidence="2"/>
<dbReference type="InterPro" id="IPR029058">
    <property type="entry name" value="AB_hydrolase_fold"/>
</dbReference>
<dbReference type="FunCoup" id="A0A1Y5TTH6">
    <property type="interactions" value="464"/>
</dbReference>
<dbReference type="InParanoid" id="A0A1Y5TTH6"/>
<gene>
    <name evidence="2" type="primary">mhpC_1</name>
    <name evidence="2" type="ORF">OCH7691_03437</name>
</gene>
<evidence type="ECO:0000259" key="1">
    <source>
        <dbReference type="Pfam" id="PF00561"/>
    </source>
</evidence>
<dbReference type="PANTHER" id="PTHR43194">
    <property type="entry name" value="HYDROLASE ALPHA/BETA FOLD FAMILY"/>
    <property type="match status" value="1"/>
</dbReference>
<dbReference type="InterPro" id="IPR000639">
    <property type="entry name" value="Epox_hydrolase-like"/>
</dbReference>
<dbReference type="SUPFAM" id="SSF53474">
    <property type="entry name" value="alpha/beta-Hydrolases"/>
    <property type="match status" value="1"/>
</dbReference>
<dbReference type="PRINTS" id="PR00412">
    <property type="entry name" value="EPOXHYDRLASE"/>
</dbReference>
<dbReference type="Proteomes" id="UP000193200">
    <property type="component" value="Unassembled WGS sequence"/>
</dbReference>
<dbReference type="Pfam" id="PF00561">
    <property type="entry name" value="Abhydrolase_1"/>
    <property type="match status" value="1"/>
</dbReference>
<dbReference type="InterPro" id="IPR000073">
    <property type="entry name" value="AB_hydrolase_1"/>
</dbReference>
<dbReference type="PRINTS" id="PR00111">
    <property type="entry name" value="ABHYDROLASE"/>
</dbReference>
<accession>A0A1Y5TTH6</accession>
<organism evidence="2 3">
    <name type="scientific">Oceanibacterium hippocampi</name>
    <dbReference type="NCBI Taxonomy" id="745714"/>
    <lineage>
        <taxon>Bacteria</taxon>
        <taxon>Pseudomonadati</taxon>
        <taxon>Pseudomonadota</taxon>
        <taxon>Alphaproteobacteria</taxon>
        <taxon>Sneathiellales</taxon>
        <taxon>Sneathiellaceae</taxon>
        <taxon>Oceanibacterium</taxon>
    </lineage>
</organism>
<sequence length="273" mass="29508">MITYPIEADGLTTRVHEAGTGDRNVLFMHGLGARADRWRQTVERYALHGYRCFAFDLPGHGFATKGNEPDYSVPGFARVARALMDKLSLPTTAIVGTSLGAHVAGHVALSEPSRIRGLVLVGAVGLAPIDEETRKAIRDSITRTERSDIEMKLKFVLADPGLVTDAWVEEEWRINTSPGASESFEALGRYFVDGIGKDEIGDRLAAITQRVPTCLVWGEDDRAVPVAVGEAVADILGDLALNLIPGAGHAPYFEQPAAFDAIALPFLDTLDWA</sequence>
<proteinExistence type="predicted"/>
<feature type="domain" description="AB hydrolase-1" evidence="1">
    <location>
        <begin position="25"/>
        <end position="256"/>
    </location>
</feature>
<dbReference type="OrthoDB" id="9804723at2"/>
<dbReference type="PANTHER" id="PTHR43194:SF2">
    <property type="entry name" value="PEROXISOMAL MEMBRANE PROTEIN LPX1"/>
    <property type="match status" value="1"/>
</dbReference>
<dbReference type="GO" id="GO:0016787">
    <property type="term" value="F:hydrolase activity"/>
    <property type="evidence" value="ECO:0007669"/>
    <property type="project" value="UniProtKB-KW"/>
</dbReference>
<keyword evidence="3" id="KW-1185">Reference proteome</keyword>
<dbReference type="InterPro" id="IPR050228">
    <property type="entry name" value="Carboxylesterase_BioH"/>
</dbReference>
<dbReference type="Gene3D" id="3.40.50.1820">
    <property type="entry name" value="alpha/beta hydrolase"/>
    <property type="match status" value="1"/>
</dbReference>
<dbReference type="AlphaFoldDB" id="A0A1Y5TTH6"/>
<protein>
    <submittedName>
        <fullName evidence="2">2-hydroxy-6-oxononadienedioate/2-hydroxy-6-oxononatrienedioate hydrolase</fullName>
        <ecNumber evidence="2">3.7.1.14</ecNumber>
    </submittedName>
</protein>
<keyword evidence="2" id="KW-0378">Hydrolase</keyword>
<evidence type="ECO:0000313" key="2">
    <source>
        <dbReference type="EMBL" id="SLN72158.1"/>
    </source>
</evidence>
<evidence type="ECO:0000313" key="3">
    <source>
        <dbReference type="Proteomes" id="UP000193200"/>
    </source>
</evidence>
<dbReference type="EMBL" id="FWFR01000003">
    <property type="protein sequence ID" value="SLN72158.1"/>
    <property type="molecule type" value="Genomic_DNA"/>
</dbReference>
<reference evidence="2 3" key="1">
    <citation type="submission" date="2017-03" db="EMBL/GenBank/DDBJ databases">
        <authorList>
            <person name="Afonso C.L."/>
            <person name="Miller P.J."/>
            <person name="Scott M.A."/>
            <person name="Spackman E."/>
            <person name="Goraichik I."/>
            <person name="Dimitrov K.M."/>
            <person name="Suarez D.L."/>
            <person name="Swayne D.E."/>
        </authorList>
    </citation>
    <scope>NUCLEOTIDE SEQUENCE [LARGE SCALE GENOMIC DNA]</scope>
    <source>
        <strain evidence="2 3">CECT 7691</strain>
    </source>
</reference>
<name>A0A1Y5TTH6_9PROT</name>